<dbReference type="InterPro" id="IPR004307">
    <property type="entry name" value="TspO_MBR"/>
</dbReference>
<evidence type="ECO:0000256" key="3">
    <source>
        <dbReference type="ARBA" id="ARBA00022692"/>
    </source>
</evidence>
<comment type="subcellular location">
    <subcellularLocation>
        <location evidence="1">Membrane</location>
        <topology evidence="1">Multi-pass membrane protein</topology>
    </subcellularLocation>
</comment>
<evidence type="ECO:0000313" key="8">
    <source>
        <dbReference type="Proteomes" id="UP001257659"/>
    </source>
</evidence>
<dbReference type="PANTHER" id="PTHR10057:SF0">
    <property type="entry name" value="TRANSLOCATOR PROTEIN"/>
    <property type="match status" value="1"/>
</dbReference>
<evidence type="ECO:0000313" key="7">
    <source>
        <dbReference type="EMBL" id="MDR6300550.1"/>
    </source>
</evidence>
<comment type="caution">
    <text evidence="7">The sequence shown here is derived from an EMBL/GenBank/DDBJ whole genome shotgun (WGS) entry which is preliminary data.</text>
</comment>
<feature type="transmembrane region" description="Helical" evidence="6">
    <location>
        <begin position="82"/>
        <end position="101"/>
    </location>
</feature>
<proteinExistence type="inferred from homology"/>
<dbReference type="Proteomes" id="UP001257659">
    <property type="component" value="Unassembled WGS sequence"/>
</dbReference>
<evidence type="ECO:0000256" key="6">
    <source>
        <dbReference type="SAM" id="Phobius"/>
    </source>
</evidence>
<keyword evidence="4 6" id="KW-1133">Transmembrane helix</keyword>
<reference evidence="7 8" key="1">
    <citation type="submission" date="2023-07" db="EMBL/GenBank/DDBJ databases">
        <title>Genomic Encyclopedia of Type Strains, Phase IV (KMG-IV): sequencing the most valuable type-strain genomes for metagenomic binning, comparative biology and taxonomic classification.</title>
        <authorList>
            <person name="Goeker M."/>
        </authorList>
    </citation>
    <scope>NUCLEOTIDE SEQUENCE [LARGE SCALE GENOMIC DNA]</scope>
    <source>
        <strain evidence="7 8">DSM 102814</strain>
    </source>
</reference>
<name>A0ABU1K5M8_9FLAO</name>
<dbReference type="CDD" id="cd15904">
    <property type="entry name" value="TSPO_MBR"/>
    <property type="match status" value="1"/>
</dbReference>
<feature type="transmembrane region" description="Helical" evidence="6">
    <location>
        <begin position="133"/>
        <end position="153"/>
    </location>
</feature>
<gene>
    <name evidence="7" type="ORF">GGR31_001181</name>
</gene>
<accession>A0ABU1K5M8</accession>
<feature type="transmembrane region" description="Helical" evidence="6">
    <location>
        <begin position="106"/>
        <end position="127"/>
    </location>
</feature>
<keyword evidence="3 6" id="KW-0812">Transmembrane</keyword>
<sequence>MSRNTGLYKIFSSLIICLIIGFLCTLTIQGNANNWLKIINKPSYFMPTVFYYIVWGINFGILGLSAGIVWSKGFHHSWVKTALYHFGFQLLLTALWFILFFEMKQLIIGFILLSVLFIFLLFTIKWFNVVSKWSAMLLIPYTLWIAYNALLNFEIWRIN</sequence>
<dbReference type="PIRSF" id="PIRSF005859">
    <property type="entry name" value="PBR"/>
    <property type="match status" value="1"/>
</dbReference>
<evidence type="ECO:0000256" key="4">
    <source>
        <dbReference type="ARBA" id="ARBA00022989"/>
    </source>
</evidence>
<keyword evidence="8" id="KW-1185">Reference proteome</keyword>
<comment type="similarity">
    <text evidence="2">Belongs to the TspO/BZRP family.</text>
</comment>
<dbReference type="EMBL" id="JAVDQA010000002">
    <property type="protein sequence ID" value="MDR6300550.1"/>
    <property type="molecule type" value="Genomic_DNA"/>
</dbReference>
<evidence type="ECO:0000256" key="1">
    <source>
        <dbReference type="ARBA" id="ARBA00004141"/>
    </source>
</evidence>
<dbReference type="Pfam" id="PF03073">
    <property type="entry name" value="TspO_MBR"/>
    <property type="match status" value="1"/>
</dbReference>
<dbReference type="Gene3D" id="1.20.1260.100">
    <property type="entry name" value="TspO/MBR protein"/>
    <property type="match status" value="1"/>
</dbReference>
<dbReference type="RefSeq" id="WP_309727454.1">
    <property type="nucleotide sequence ID" value="NZ_JAVDQA010000002.1"/>
</dbReference>
<keyword evidence="5 6" id="KW-0472">Membrane</keyword>
<protein>
    <submittedName>
        <fullName evidence="7">Tryptophan-rich sensory protein</fullName>
    </submittedName>
</protein>
<dbReference type="InterPro" id="IPR038330">
    <property type="entry name" value="TspO/MBR-related_sf"/>
</dbReference>
<organism evidence="7 8">
    <name type="scientific">Mesonia maritima</name>
    <dbReference type="NCBI Taxonomy" id="1793873"/>
    <lineage>
        <taxon>Bacteria</taxon>
        <taxon>Pseudomonadati</taxon>
        <taxon>Bacteroidota</taxon>
        <taxon>Flavobacteriia</taxon>
        <taxon>Flavobacteriales</taxon>
        <taxon>Flavobacteriaceae</taxon>
        <taxon>Mesonia</taxon>
    </lineage>
</organism>
<evidence type="ECO:0000256" key="5">
    <source>
        <dbReference type="ARBA" id="ARBA00023136"/>
    </source>
</evidence>
<evidence type="ECO:0000256" key="2">
    <source>
        <dbReference type="ARBA" id="ARBA00007524"/>
    </source>
</evidence>
<feature type="transmembrane region" description="Helical" evidence="6">
    <location>
        <begin position="6"/>
        <end position="28"/>
    </location>
</feature>
<dbReference type="PANTHER" id="PTHR10057">
    <property type="entry name" value="PERIPHERAL-TYPE BENZODIAZEPINE RECEPTOR"/>
    <property type="match status" value="1"/>
</dbReference>
<feature type="transmembrane region" description="Helical" evidence="6">
    <location>
        <begin position="49"/>
        <end position="70"/>
    </location>
</feature>